<name>A0A2G8LN46_STIJA</name>
<dbReference type="OrthoDB" id="5967416at2759"/>
<dbReference type="SUPFAM" id="SSF49854">
    <property type="entry name" value="Spermadhesin, CUB domain"/>
    <property type="match status" value="1"/>
</dbReference>
<comment type="caution">
    <text evidence="4">The sequence shown here is derived from an EMBL/GenBank/DDBJ whole genome shotgun (WGS) entry which is preliminary data.</text>
</comment>
<dbReference type="InterPro" id="IPR035914">
    <property type="entry name" value="Sperma_CUB_dom_sf"/>
</dbReference>
<dbReference type="Gene3D" id="2.60.120.290">
    <property type="entry name" value="Spermadhesin, CUB domain"/>
    <property type="match status" value="1"/>
</dbReference>
<reference evidence="4 5" key="1">
    <citation type="journal article" date="2017" name="PLoS Biol.">
        <title>The sea cucumber genome provides insights into morphological evolution and visceral regeneration.</title>
        <authorList>
            <person name="Zhang X."/>
            <person name="Sun L."/>
            <person name="Yuan J."/>
            <person name="Sun Y."/>
            <person name="Gao Y."/>
            <person name="Zhang L."/>
            <person name="Li S."/>
            <person name="Dai H."/>
            <person name="Hamel J.F."/>
            <person name="Liu C."/>
            <person name="Yu Y."/>
            <person name="Liu S."/>
            <person name="Lin W."/>
            <person name="Guo K."/>
            <person name="Jin S."/>
            <person name="Xu P."/>
            <person name="Storey K.B."/>
            <person name="Huan P."/>
            <person name="Zhang T."/>
            <person name="Zhou Y."/>
            <person name="Zhang J."/>
            <person name="Lin C."/>
            <person name="Li X."/>
            <person name="Xing L."/>
            <person name="Huo D."/>
            <person name="Sun M."/>
            <person name="Wang L."/>
            <person name="Mercier A."/>
            <person name="Li F."/>
            <person name="Yang H."/>
            <person name="Xiang J."/>
        </authorList>
    </citation>
    <scope>NUCLEOTIDE SEQUENCE [LARGE SCALE GENOMIC DNA]</scope>
    <source>
        <strain evidence="4">Shaxun</strain>
        <tissue evidence="4">Muscle</tissue>
    </source>
</reference>
<dbReference type="Pfam" id="PF00431">
    <property type="entry name" value="CUB"/>
    <property type="match status" value="1"/>
</dbReference>
<feature type="domain" description="CUB" evidence="3">
    <location>
        <begin position="50"/>
        <end position="206"/>
    </location>
</feature>
<comment type="caution">
    <text evidence="2">Lacks conserved residue(s) required for the propagation of feature annotation.</text>
</comment>
<dbReference type="AlphaFoldDB" id="A0A2G8LN46"/>
<proteinExistence type="predicted"/>
<keyword evidence="5" id="KW-1185">Reference proteome</keyword>
<accession>A0A2G8LN46</accession>
<protein>
    <submittedName>
        <fullName evidence="4">Putative fibropellin-3-like</fullName>
    </submittedName>
</protein>
<gene>
    <name evidence="4" type="ORF">BSL78_01390</name>
</gene>
<evidence type="ECO:0000256" key="1">
    <source>
        <dbReference type="ARBA" id="ARBA00023157"/>
    </source>
</evidence>
<dbReference type="Proteomes" id="UP000230750">
    <property type="component" value="Unassembled WGS sequence"/>
</dbReference>
<organism evidence="4 5">
    <name type="scientific">Stichopus japonicus</name>
    <name type="common">Sea cucumber</name>
    <dbReference type="NCBI Taxonomy" id="307972"/>
    <lineage>
        <taxon>Eukaryota</taxon>
        <taxon>Metazoa</taxon>
        <taxon>Echinodermata</taxon>
        <taxon>Eleutherozoa</taxon>
        <taxon>Echinozoa</taxon>
        <taxon>Holothuroidea</taxon>
        <taxon>Aspidochirotacea</taxon>
        <taxon>Aspidochirotida</taxon>
        <taxon>Stichopodidae</taxon>
        <taxon>Apostichopus</taxon>
    </lineage>
</organism>
<dbReference type="EMBL" id="MRZV01000027">
    <property type="protein sequence ID" value="PIK61686.1"/>
    <property type="molecule type" value="Genomic_DNA"/>
</dbReference>
<sequence>MCASHKLLPWKIRSQFCTNNVNPCPGSTECFNRPLPPNADPSTLAYVCDCGPSLTVGDDCRTTPPGFRSDRPQESFITCYGDSCSTGSFQSLNYPNLYEDRWTAIYLLYIPRASRIDFTFTGDGGFGIETLKDELYVGTGLSFSSADFTGVDIVDGNRVVRFFDNSTLNGQTYPPPFSFETDSVWLYFLTDKNVMFNGWQLSWTSTGLYYII</sequence>
<evidence type="ECO:0000256" key="2">
    <source>
        <dbReference type="PROSITE-ProRule" id="PRU00059"/>
    </source>
</evidence>
<dbReference type="InterPro" id="IPR000859">
    <property type="entry name" value="CUB_dom"/>
</dbReference>
<keyword evidence="1" id="KW-1015">Disulfide bond</keyword>
<dbReference type="PROSITE" id="PS01180">
    <property type="entry name" value="CUB"/>
    <property type="match status" value="1"/>
</dbReference>
<evidence type="ECO:0000313" key="5">
    <source>
        <dbReference type="Proteomes" id="UP000230750"/>
    </source>
</evidence>
<evidence type="ECO:0000259" key="3">
    <source>
        <dbReference type="PROSITE" id="PS01180"/>
    </source>
</evidence>
<evidence type="ECO:0000313" key="4">
    <source>
        <dbReference type="EMBL" id="PIK61686.1"/>
    </source>
</evidence>